<dbReference type="PANTHER" id="PTHR37464">
    <property type="entry name" value="BLL2463 PROTEIN"/>
    <property type="match status" value="1"/>
</dbReference>
<dbReference type="eggNOG" id="COG2304">
    <property type="taxonomic scope" value="Bacteria"/>
</dbReference>
<feature type="domain" description="Aerotolerance regulator N-terminal" evidence="2">
    <location>
        <begin position="1"/>
        <end position="76"/>
    </location>
</feature>
<dbReference type="InterPro" id="IPR024163">
    <property type="entry name" value="Aerotolerance_reg_N"/>
</dbReference>
<name>H2BUJ0_GILLR</name>
<evidence type="ECO:0000259" key="2">
    <source>
        <dbReference type="Pfam" id="PF07584"/>
    </source>
</evidence>
<dbReference type="RefSeq" id="WP_006990174.1">
    <property type="nucleotide sequence ID" value="NZ_JH594606.1"/>
</dbReference>
<organism evidence="3 4">
    <name type="scientific">Gillisia limnaea (strain DSM 15749 / LMG 21470 / R-8282)</name>
    <dbReference type="NCBI Taxonomy" id="865937"/>
    <lineage>
        <taxon>Bacteria</taxon>
        <taxon>Pseudomonadati</taxon>
        <taxon>Bacteroidota</taxon>
        <taxon>Flavobacteriia</taxon>
        <taxon>Flavobacteriales</taxon>
        <taxon>Flavobacteriaceae</taxon>
        <taxon>Gillisia</taxon>
    </lineage>
</organism>
<keyword evidence="1" id="KW-0472">Membrane</keyword>
<dbReference type="Proteomes" id="UP000003844">
    <property type="component" value="Unassembled WGS sequence"/>
</dbReference>
<feature type="transmembrane region" description="Helical" evidence="1">
    <location>
        <begin position="56"/>
        <end position="75"/>
    </location>
</feature>
<reference evidence="4" key="1">
    <citation type="journal article" date="2012" name="Stand. Genomic Sci.">
        <title>Genome sequence of the Antarctic rhodopsins-containing flavobacterium Gillisia limnaea type strain (R-8282(T)).</title>
        <authorList>
            <person name="Riedel T."/>
            <person name="Held B."/>
            <person name="Nolan M."/>
            <person name="Lucas S."/>
            <person name="Lapidus A."/>
            <person name="Tice H."/>
            <person name="Del Rio T.G."/>
            <person name="Cheng J.F."/>
            <person name="Han C."/>
            <person name="Tapia R."/>
            <person name="Goodwin L.A."/>
            <person name="Pitluck S."/>
            <person name="Liolios K."/>
            <person name="Mavromatis K."/>
            <person name="Pagani I."/>
            <person name="Ivanova N."/>
            <person name="Mikhailova N."/>
            <person name="Pati A."/>
            <person name="Chen A."/>
            <person name="Palaniappan K."/>
            <person name="Land M."/>
            <person name="Rohde M."/>
            <person name="Tindall B.J."/>
            <person name="Detter J.C."/>
            <person name="Goker M."/>
            <person name="Bristow J."/>
            <person name="Eisen J.A."/>
            <person name="Markowitz V."/>
            <person name="Hugenholtz P."/>
            <person name="Kyrpides N.C."/>
            <person name="Klenk H.P."/>
            <person name="Woyke T."/>
        </authorList>
    </citation>
    <scope>NUCLEOTIDE SEQUENCE [LARGE SCALE GENOMIC DNA]</scope>
    <source>
        <strain evidence="4">DSM 15749 / LMG 21470 / R-8282</strain>
    </source>
</reference>
<evidence type="ECO:0000313" key="4">
    <source>
        <dbReference type="Proteomes" id="UP000003844"/>
    </source>
</evidence>
<dbReference type="InterPro" id="IPR011933">
    <property type="entry name" value="Double_TM_dom"/>
</dbReference>
<keyword evidence="1" id="KW-1133">Transmembrane helix</keyword>
<dbReference type="AlphaFoldDB" id="H2BUJ0"/>
<sequence length="432" mass="49533">MIFLNPTYLWALLGLAVPLAIHLWSKKEGRTIKIGSIQFLKQSDPKKSSSIKLNELWLLLLRLLVLTILVLILAAPQLKTKGENIPLTYLIEPSLLSYENVNSLIDTLEEDAEKKLFQSGFPEYQKEEFEETDFSIPNYWQLTKEMEDLHTDSIVVFTNAFTSGFRGKRPEIGKNINWIVLDPGEPKKGFVEAVQKGDKIELISVKSDYQSLRFEKELLPLNNDGFVINENRDSIMISSSEDQKWMSLNKADSLNVLVRYDENRIAEMKYIRASFRAISNYLNREIAVKLIQELDTSKTEKYHFIVWLSETPVPKTEVPLLVFKQDSLANSIIEEGASAKVFHLTGMLNAENSTQQHLPEHLLSLLGLHEDLGEKVKEYDRRVMDSNELLPVSEGIVKNKDFSEALDLSKYLWVLLGLLLISERILSAYRKQ</sequence>
<accession>H2BUJ0</accession>
<proteinExistence type="predicted"/>
<keyword evidence="4" id="KW-1185">Reference proteome</keyword>
<dbReference type="NCBIfam" id="TIGR02226">
    <property type="entry name" value="two_anch"/>
    <property type="match status" value="1"/>
</dbReference>
<evidence type="ECO:0000313" key="3">
    <source>
        <dbReference type="EMBL" id="EHQ03868.1"/>
    </source>
</evidence>
<dbReference type="PANTHER" id="PTHR37464:SF1">
    <property type="entry name" value="BLL2463 PROTEIN"/>
    <property type="match status" value="1"/>
</dbReference>
<keyword evidence="1 3" id="KW-0812">Transmembrane</keyword>
<feature type="transmembrane region" description="Helical" evidence="1">
    <location>
        <begin position="6"/>
        <end position="24"/>
    </location>
</feature>
<gene>
    <name evidence="3" type="ORF">Gilli_3261</name>
</gene>
<protein>
    <submittedName>
        <fullName evidence="3">Double-transmembrane region domain protein</fullName>
    </submittedName>
</protein>
<dbReference type="EMBL" id="JH594606">
    <property type="protein sequence ID" value="EHQ03868.1"/>
    <property type="molecule type" value="Genomic_DNA"/>
</dbReference>
<dbReference type="OrthoDB" id="890881at2"/>
<dbReference type="STRING" id="865937.Gilli_3261"/>
<dbReference type="Pfam" id="PF07584">
    <property type="entry name" value="BatA"/>
    <property type="match status" value="1"/>
</dbReference>
<evidence type="ECO:0000256" key="1">
    <source>
        <dbReference type="SAM" id="Phobius"/>
    </source>
</evidence>
<dbReference type="HOGENOM" id="CLU_640512_0_0_10"/>